<dbReference type="Proteomes" id="UP000186922">
    <property type="component" value="Unassembled WGS sequence"/>
</dbReference>
<comment type="caution">
    <text evidence="1">The sequence shown here is derived from an EMBL/GenBank/DDBJ whole genome shotgun (WGS) entry which is preliminary data.</text>
</comment>
<proteinExistence type="predicted"/>
<protein>
    <submittedName>
        <fullName evidence="1">Uncharacterized protein</fullName>
    </submittedName>
</protein>
<reference evidence="1 2" key="1">
    <citation type="journal article" date="2016" name="Nat. Commun.">
        <title>Extremotolerant tardigrade genome and improved radiotolerance of human cultured cells by tardigrade-unique protein.</title>
        <authorList>
            <person name="Hashimoto T."/>
            <person name="Horikawa D.D."/>
            <person name="Saito Y."/>
            <person name="Kuwahara H."/>
            <person name="Kozuka-Hata H."/>
            <person name="Shin-I T."/>
            <person name="Minakuchi Y."/>
            <person name="Ohishi K."/>
            <person name="Motoyama A."/>
            <person name="Aizu T."/>
            <person name="Enomoto A."/>
            <person name="Kondo K."/>
            <person name="Tanaka S."/>
            <person name="Hara Y."/>
            <person name="Koshikawa S."/>
            <person name="Sagara H."/>
            <person name="Miura T."/>
            <person name="Yokobori S."/>
            <person name="Miyagawa K."/>
            <person name="Suzuki Y."/>
            <person name="Kubo T."/>
            <person name="Oyama M."/>
            <person name="Kohara Y."/>
            <person name="Fujiyama A."/>
            <person name="Arakawa K."/>
            <person name="Katayama T."/>
            <person name="Toyoda A."/>
            <person name="Kunieda T."/>
        </authorList>
    </citation>
    <scope>NUCLEOTIDE SEQUENCE [LARGE SCALE GENOMIC DNA]</scope>
    <source>
        <strain evidence="1 2">YOKOZUNA-1</strain>
    </source>
</reference>
<name>A0A1D1UTF1_RAMVA</name>
<evidence type="ECO:0000313" key="1">
    <source>
        <dbReference type="EMBL" id="GAU89458.1"/>
    </source>
</evidence>
<accession>A0A1D1UTF1</accession>
<organism evidence="1 2">
    <name type="scientific">Ramazzottius varieornatus</name>
    <name type="common">Water bear</name>
    <name type="synonym">Tardigrade</name>
    <dbReference type="NCBI Taxonomy" id="947166"/>
    <lineage>
        <taxon>Eukaryota</taxon>
        <taxon>Metazoa</taxon>
        <taxon>Ecdysozoa</taxon>
        <taxon>Tardigrada</taxon>
        <taxon>Eutardigrada</taxon>
        <taxon>Parachela</taxon>
        <taxon>Hypsibioidea</taxon>
        <taxon>Ramazzottiidae</taxon>
        <taxon>Ramazzottius</taxon>
    </lineage>
</organism>
<dbReference type="AlphaFoldDB" id="A0A1D1UTF1"/>
<dbReference type="EMBL" id="BDGG01000001">
    <property type="protein sequence ID" value="GAU89458.1"/>
    <property type="molecule type" value="Genomic_DNA"/>
</dbReference>
<evidence type="ECO:0000313" key="2">
    <source>
        <dbReference type="Proteomes" id="UP000186922"/>
    </source>
</evidence>
<gene>
    <name evidence="1" type="primary">RvY_02007-1</name>
    <name evidence="1" type="synonym">RvY_02007.1</name>
    <name evidence="1" type="ORF">RvY_02007</name>
</gene>
<keyword evidence="2" id="KW-1185">Reference proteome</keyword>
<sequence>MSSPIGDAIPCQSTEKCQIMEEWLPEVRNLEDLGCPKYEELTEVPKSTRNKALIFALWHASQTSSQRPR</sequence>